<sequence length="94" mass="11399">MRKIVIIDTGVDINNKNINLNRIKRINLFNQYNPFEDYIGHGTAITYIIQNNTFDTEIYTVNIYGKNSFTNEEKLYDTLLYIYEYERYRFDSYK</sequence>
<organism evidence="1 2">
    <name type="scientific">Longibaculum muris</name>
    <dbReference type="NCBI Taxonomy" id="1796628"/>
    <lineage>
        <taxon>Bacteria</taxon>
        <taxon>Bacillati</taxon>
        <taxon>Bacillota</taxon>
        <taxon>Erysipelotrichia</taxon>
        <taxon>Erysipelotrichales</taxon>
        <taxon>Coprobacillaceae</taxon>
        <taxon>Longibaculum</taxon>
    </lineage>
</organism>
<dbReference type="InterPro" id="IPR036852">
    <property type="entry name" value="Peptidase_S8/S53_dom_sf"/>
</dbReference>
<reference evidence="1 2" key="1">
    <citation type="submission" date="2019-03" db="EMBL/GenBank/DDBJ databases">
        <title>Genomic Encyclopedia of Type Strains, Phase IV (KMG-IV): sequencing the most valuable type-strain genomes for metagenomic binning, comparative biology and taxonomic classification.</title>
        <authorList>
            <person name="Goeker M."/>
        </authorList>
    </citation>
    <scope>NUCLEOTIDE SEQUENCE [LARGE SCALE GENOMIC DNA]</scope>
    <source>
        <strain evidence="1 2">DSM 29487</strain>
    </source>
</reference>
<gene>
    <name evidence="1" type="ORF">EDD60_1055</name>
</gene>
<name>A0A4R3Z8Y0_9FIRM</name>
<keyword evidence="2" id="KW-1185">Reference proteome</keyword>
<dbReference type="GeneID" id="98916965"/>
<protein>
    <recommendedName>
        <fullName evidence="3">Subtilase family protein</fullName>
    </recommendedName>
</protein>
<dbReference type="GO" id="GO:0006508">
    <property type="term" value="P:proteolysis"/>
    <property type="evidence" value="ECO:0007669"/>
    <property type="project" value="InterPro"/>
</dbReference>
<comment type="caution">
    <text evidence="1">The sequence shown here is derived from an EMBL/GenBank/DDBJ whole genome shotgun (WGS) entry which is preliminary data.</text>
</comment>
<dbReference type="AlphaFoldDB" id="A0A4R3Z8Y0"/>
<proteinExistence type="predicted"/>
<dbReference type="EMBL" id="SMCQ01000005">
    <property type="protein sequence ID" value="TCW00913.1"/>
    <property type="molecule type" value="Genomic_DNA"/>
</dbReference>
<evidence type="ECO:0000313" key="2">
    <source>
        <dbReference type="Proteomes" id="UP000295515"/>
    </source>
</evidence>
<accession>A0A4R3Z8Y0</accession>
<dbReference type="GO" id="GO:0004252">
    <property type="term" value="F:serine-type endopeptidase activity"/>
    <property type="evidence" value="ECO:0007669"/>
    <property type="project" value="InterPro"/>
</dbReference>
<dbReference type="Gene3D" id="3.40.50.200">
    <property type="entry name" value="Peptidase S8/S53 domain"/>
    <property type="match status" value="1"/>
</dbReference>
<dbReference type="RefSeq" id="WP_066450230.1">
    <property type="nucleotide sequence ID" value="NZ_JANKBF010000008.1"/>
</dbReference>
<evidence type="ECO:0000313" key="1">
    <source>
        <dbReference type="EMBL" id="TCW00913.1"/>
    </source>
</evidence>
<dbReference type="SUPFAM" id="SSF52743">
    <property type="entry name" value="Subtilisin-like"/>
    <property type="match status" value="1"/>
</dbReference>
<evidence type="ECO:0008006" key="3">
    <source>
        <dbReference type="Google" id="ProtNLM"/>
    </source>
</evidence>
<dbReference type="Proteomes" id="UP000295515">
    <property type="component" value="Unassembled WGS sequence"/>
</dbReference>